<accession>A0A7W8GBG2</accession>
<evidence type="ECO:0000313" key="2">
    <source>
        <dbReference type="Proteomes" id="UP000518887"/>
    </source>
</evidence>
<reference evidence="1 2" key="1">
    <citation type="submission" date="2020-08" db="EMBL/GenBank/DDBJ databases">
        <title>Genomic Encyclopedia of Type Strains, Phase IV (KMG-IV): sequencing the most valuable type-strain genomes for metagenomic binning, comparative biology and taxonomic classification.</title>
        <authorList>
            <person name="Goeker M."/>
        </authorList>
    </citation>
    <scope>NUCLEOTIDE SEQUENCE [LARGE SCALE GENOMIC DNA]</scope>
    <source>
        <strain evidence="1 2">DSM 103462</strain>
    </source>
</reference>
<proteinExistence type="predicted"/>
<name>A0A7W8GBG2_9SPIR</name>
<organism evidence="1 2">
    <name type="scientific">Treponema ruminis</name>
    <dbReference type="NCBI Taxonomy" id="744515"/>
    <lineage>
        <taxon>Bacteria</taxon>
        <taxon>Pseudomonadati</taxon>
        <taxon>Spirochaetota</taxon>
        <taxon>Spirochaetia</taxon>
        <taxon>Spirochaetales</taxon>
        <taxon>Treponemataceae</taxon>
        <taxon>Treponema</taxon>
    </lineage>
</organism>
<dbReference type="AlphaFoldDB" id="A0A7W8GBG2"/>
<dbReference type="RefSeq" id="WP_260309259.1">
    <property type="nucleotide sequence ID" value="NZ_CP031518.1"/>
</dbReference>
<dbReference type="EMBL" id="JACHFQ010000011">
    <property type="protein sequence ID" value="MBB5227393.1"/>
    <property type="molecule type" value="Genomic_DNA"/>
</dbReference>
<evidence type="ECO:0000313" key="1">
    <source>
        <dbReference type="EMBL" id="MBB5227393.1"/>
    </source>
</evidence>
<keyword evidence="2" id="KW-1185">Reference proteome</keyword>
<gene>
    <name evidence="1" type="ORF">HNP76_002793</name>
</gene>
<comment type="caution">
    <text evidence="1">The sequence shown here is derived from an EMBL/GenBank/DDBJ whole genome shotgun (WGS) entry which is preliminary data.</text>
</comment>
<sequence length="40" mass="4540">MQTGKVLSTTDVKKILAEYFKVSEDKIIVSKYSYIVLDGE</sequence>
<dbReference type="Proteomes" id="UP000518887">
    <property type="component" value="Unassembled WGS sequence"/>
</dbReference>
<protein>
    <submittedName>
        <fullName evidence="1">Uncharacterized protein</fullName>
    </submittedName>
</protein>